<evidence type="ECO:0000313" key="1">
    <source>
        <dbReference type="EMBL" id="GAY46519.1"/>
    </source>
</evidence>
<protein>
    <submittedName>
        <fullName evidence="1">Uncharacterized protein</fullName>
    </submittedName>
</protein>
<keyword evidence="2" id="KW-1185">Reference proteome</keyword>
<comment type="caution">
    <text evidence="1">The sequence shown here is derived from an EMBL/GenBank/DDBJ whole genome shotgun (WGS) entry which is preliminary data.</text>
</comment>
<accession>A0A2H5P2C4</accession>
<evidence type="ECO:0000313" key="2">
    <source>
        <dbReference type="Proteomes" id="UP000236630"/>
    </source>
</evidence>
<dbReference type="AlphaFoldDB" id="A0A2H5P2C4"/>
<organism evidence="1 2">
    <name type="scientific">Citrus unshiu</name>
    <name type="common">Satsuma mandarin</name>
    <name type="synonym">Citrus nobilis var. unshiu</name>
    <dbReference type="NCBI Taxonomy" id="55188"/>
    <lineage>
        <taxon>Eukaryota</taxon>
        <taxon>Viridiplantae</taxon>
        <taxon>Streptophyta</taxon>
        <taxon>Embryophyta</taxon>
        <taxon>Tracheophyta</taxon>
        <taxon>Spermatophyta</taxon>
        <taxon>Magnoliopsida</taxon>
        <taxon>eudicotyledons</taxon>
        <taxon>Gunneridae</taxon>
        <taxon>Pentapetalae</taxon>
        <taxon>rosids</taxon>
        <taxon>malvids</taxon>
        <taxon>Sapindales</taxon>
        <taxon>Rutaceae</taxon>
        <taxon>Aurantioideae</taxon>
        <taxon>Citrus</taxon>
    </lineage>
</organism>
<reference evidence="1 2" key="1">
    <citation type="journal article" date="2017" name="Front. Genet.">
        <title>Draft sequencing of the heterozygous diploid genome of Satsuma (Citrus unshiu Marc.) using a hybrid assembly approach.</title>
        <authorList>
            <person name="Shimizu T."/>
            <person name="Tanizawa Y."/>
            <person name="Mochizuki T."/>
            <person name="Nagasaki H."/>
            <person name="Yoshioka T."/>
            <person name="Toyoda A."/>
            <person name="Fujiyama A."/>
            <person name="Kaminuma E."/>
            <person name="Nakamura Y."/>
        </authorList>
    </citation>
    <scope>NUCLEOTIDE SEQUENCE [LARGE SCALE GENOMIC DNA]</scope>
    <source>
        <strain evidence="2">cv. Miyagawa wase</strain>
    </source>
</reference>
<name>A0A2H5P2C4_CITUN</name>
<proteinExistence type="predicted"/>
<dbReference type="Proteomes" id="UP000236630">
    <property type="component" value="Unassembled WGS sequence"/>
</dbReference>
<gene>
    <name evidence="1" type="ORF">CUMW_097680</name>
</gene>
<dbReference type="EMBL" id="BDQV01000033">
    <property type="protein sequence ID" value="GAY46519.1"/>
    <property type="molecule type" value="Genomic_DNA"/>
</dbReference>
<sequence>MNVDVVVNYRAGKIRQNLIIQHEHDMNKWAWAIKFNTIIKWVRNDDISNDISNDIRNDDISDDSREILNLEKSREVKVKRFLSSKLKY</sequence>